<reference evidence="2 3" key="1">
    <citation type="submission" date="2019-01" db="EMBL/GenBank/DDBJ databases">
        <title>Genome Assembly of Collichthys lucidus.</title>
        <authorList>
            <person name="Cai M."/>
            <person name="Xiao S."/>
        </authorList>
    </citation>
    <scope>NUCLEOTIDE SEQUENCE [LARGE SCALE GENOMIC DNA]</scope>
    <source>
        <strain evidence="2">JT15FE1705JMU</strain>
        <tissue evidence="2">Muscle</tissue>
    </source>
</reference>
<organism evidence="2 3">
    <name type="scientific">Collichthys lucidus</name>
    <name type="common">Big head croaker</name>
    <name type="synonym">Sciaena lucida</name>
    <dbReference type="NCBI Taxonomy" id="240159"/>
    <lineage>
        <taxon>Eukaryota</taxon>
        <taxon>Metazoa</taxon>
        <taxon>Chordata</taxon>
        <taxon>Craniata</taxon>
        <taxon>Vertebrata</taxon>
        <taxon>Euteleostomi</taxon>
        <taxon>Actinopterygii</taxon>
        <taxon>Neopterygii</taxon>
        <taxon>Teleostei</taxon>
        <taxon>Neoteleostei</taxon>
        <taxon>Acanthomorphata</taxon>
        <taxon>Eupercaria</taxon>
        <taxon>Sciaenidae</taxon>
        <taxon>Collichthys</taxon>
    </lineage>
</organism>
<accession>A0A4U5VB10</accession>
<feature type="compositionally biased region" description="Basic and acidic residues" evidence="1">
    <location>
        <begin position="96"/>
        <end position="127"/>
    </location>
</feature>
<feature type="region of interest" description="Disordered" evidence="1">
    <location>
        <begin position="73"/>
        <end position="127"/>
    </location>
</feature>
<name>A0A4U5VB10_COLLU</name>
<dbReference type="Gene3D" id="1.10.220.150">
    <property type="entry name" value="Arf GTPase activating protein"/>
    <property type="match status" value="1"/>
</dbReference>
<dbReference type="GO" id="GO:0005096">
    <property type="term" value="F:GTPase activator activity"/>
    <property type="evidence" value="ECO:0007669"/>
    <property type="project" value="TreeGrafter"/>
</dbReference>
<dbReference type="PANTHER" id="PTHR45705">
    <property type="entry name" value="FI20236P1"/>
    <property type="match status" value="1"/>
</dbReference>
<evidence type="ECO:0000313" key="3">
    <source>
        <dbReference type="Proteomes" id="UP000298787"/>
    </source>
</evidence>
<sequence length="127" mass="14783">MTTRSEREKAQKLNEQHQAILSKLLREDDNKYCADCEAKGVSLSNMLVKLWHRAVEVFIRDKYERKKYYDKEALGAAPQKSSEAAPPSTSPSSQADRSRQELQKEREKKKEEKKKEKDVEKLNNTKV</sequence>
<dbReference type="InterPro" id="IPR038508">
    <property type="entry name" value="ArfGAP_dom_sf"/>
</dbReference>
<dbReference type="GO" id="GO:2000369">
    <property type="term" value="P:regulation of clathrin-dependent endocytosis"/>
    <property type="evidence" value="ECO:0007669"/>
    <property type="project" value="TreeGrafter"/>
</dbReference>
<protein>
    <submittedName>
        <fullName evidence="2">Stromal membrane-associated protein 1</fullName>
    </submittedName>
</protein>
<dbReference type="InterPro" id="IPR051718">
    <property type="entry name" value="ARF_GTPase-activating"/>
</dbReference>
<dbReference type="PANTHER" id="PTHR45705:SF8">
    <property type="entry name" value="STROMAL MEMBRANE-ASSOCIATED PROTEIN 1"/>
    <property type="match status" value="1"/>
</dbReference>
<dbReference type="EMBL" id="CM014094">
    <property type="protein sequence ID" value="TKS85217.1"/>
    <property type="molecule type" value="Genomic_DNA"/>
</dbReference>
<keyword evidence="3" id="KW-1185">Reference proteome</keyword>
<dbReference type="GO" id="GO:0005737">
    <property type="term" value="C:cytoplasm"/>
    <property type="evidence" value="ECO:0007669"/>
    <property type="project" value="TreeGrafter"/>
</dbReference>
<evidence type="ECO:0000256" key="1">
    <source>
        <dbReference type="SAM" id="MobiDB-lite"/>
    </source>
</evidence>
<feature type="compositionally biased region" description="Low complexity" evidence="1">
    <location>
        <begin position="81"/>
        <end position="95"/>
    </location>
</feature>
<gene>
    <name evidence="2" type="ORF">D9C73_020126</name>
</gene>
<dbReference type="Proteomes" id="UP000298787">
    <property type="component" value="Chromosome 17"/>
</dbReference>
<evidence type="ECO:0000313" key="2">
    <source>
        <dbReference type="EMBL" id="TKS85217.1"/>
    </source>
</evidence>
<proteinExistence type="predicted"/>
<dbReference type="STRING" id="240159.A0A4U5VB10"/>
<dbReference type="AlphaFoldDB" id="A0A4U5VB10"/>